<accession>A0ABU8I4F2</accession>
<dbReference type="Gene3D" id="1.10.940.10">
    <property type="entry name" value="NusB-like"/>
    <property type="match status" value="1"/>
</dbReference>
<comment type="similarity">
    <text evidence="1">Belongs to the NusB family.</text>
</comment>
<evidence type="ECO:0000313" key="7">
    <source>
        <dbReference type="EMBL" id="MEI5984090.1"/>
    </source>
</evidence>
<name>A0ABU8I4F2_9SPHI</name>
<comment type="caution">
    <text evidence="7">The sequence shown here is derived from an EMBL/GenBank/DDBJ whole genome shotgun (WGS) entry which is preliminary data.</text>
</comment>
<keyword evidence="3" id="KW-0694">RNA-binding</keyword>
<evidence type="ECO:0000256" key="3">
    <source>
        <dbReference type="ARBA" id="ARBA00022884"/>
    </source>
</evidence>
<dbReference type="Proteomes" id="UP001363035">
    <property type="component" value="Unassembled WGS sequence"/>
</dbReference>
<keyword evidence="4" id="KW-0805">Transcription regulation</keyword>
<gene>
    <name evidence="7" type="primary">nusB</name>
    <name evidence="7" type="ORF">VJ786_04150</name>
</gene>
<protein>
    <submittedName>
        <fullName evidence="7">Transcription antitermination factor NusB</fullName>
    </submittedName>
</protein>
<keyword evidence="8" id="KW-1185">Reference proteome</keyword>
<dbReference type="NCBIfam" id="TIGR01951">
    <property type="entry name" value="nusB"/>
    <property type="match status" value="1"/>
</dbReference>
<sequence length="316" mass="36898">MLNRRHLRVKVMQTLYAYSLSEDKSIVNFEKGLLKNVEEVDEMYIWTLNLLDEVAEYVLVDVEGIANKWIPSDKDKTYSSTKLNNNTFIDSLRQNREYLEKVKRYKVDWSYDPEIVRSIYSQLKDSAEYLAYLELEDRSIAVEKDIIKYIFKKIILKSPDIEQALDERFINWQVDKEVLQAMIAKTFKNFSSEVPAKNKLADLTPSWIEDKDFILDLLKLSVKYANEYQEMIAGKTKNWESDRIALIDNLLMSMAITELINFPTIPVKVTINEYIELSKSFSTLKSSTFINGILDKILADLNTQRRIKKEGRGLIA</sequence>
<evidence type="ECO:0000259" key="6">
    <source>
        <dbReference type="Pfam" id="PF01029"/>
    </source>
</evidence>
<dbReference type="Pfam" id="PF01029">
    <property type="entry name" value="NusB"/>
    <property type="match status" value="1"/>
</dbReference>
<dbReference type="EMBL" id="JAYLLN010000006">
    <property type="protein sequence ID" value="MEI5984090.1"/>
    <property type="molecule type" value="Genomic_DNA"/>
</dbReference>
<dbReference type="InterPro" id="IPR011605">
    <property type="entry name" value="NusB_fam"/>
</dbReference>
<dbReference type="PANTHER" id="PTHR11078">
    <property type="entry name" value="N UTILIZATION SUBSTANCE PROTEIN B-RELATED"/>
    <property type="match status" value="1"/>
</dbReference>
<dbReference type="PANTHER" id="PTHR11078:SF3">
    <property type="entry name" value="ANTITERMINATION NUSB DOMAIN-CONTAINING PROTEIN"/>
    <property type="match status" value="1"/>
</dbReference>
<dbReference type="InterPro" id="IPR035926">
    <property type="entry name" value="NusB-like_sf"/>
</dbReference>
<dbReference type="RefSeq" id="WP_167554256.1">
    <property type="nucleotide sequence ID" value="NZ_JAYLLN010000006.1"/>
</dbReference>
<organism evidence="7 8">
    <name type="scientific">Sphingobacterium tenebrionis</name>
    <dbReference type="NCBI Taxonomy" id="3111775"/>
    <lineage>
        <taxon>Bacteria</taxon>
        <taxon>Pseudomonadati</taxon>
        <taxon>Bacteroidota</taxon>
        <taxon>Sphingobacteriia</taxon>
        <taxon>Sphingobacteriales</taxon>
        <taxon>Sphingobacteriaceae</taxon>
        <taxon>Sphingobacterium</taxon>
    </lineage>
</organism>
<evidence type="ECO:0000256" key="2">
    <source>
        <dbReference type="ARBA" id="ARBA00022814"/>
    </source>
</evidence>
<proteinExistence type="inferred from homology"/>
<keyword evidence="5" id="KW-0804">Transcription</keyword>
<dbReference type="InterPro" id="IPR006027">
    <property type="entry name" value="NusB_RsmB_TIM44"/>
</dbReference>
<dbReference type="SUPFAM" id="SSF48013">
    <property type="entry name" value="NusB-like"/>
    <property type="match status" value="1"/>
</dbReference>
<feature type="domain" description="NusB/RsmB/TIM44" evidence="6">
    <location>
        <begin position="208"/>
        <end position="298"/>
    </location>
</feature>
<evidence type="ECO:0000256" key="1">
    <source>
        <dbReference type="ARBA" id="ARBA00005952"/>
    </source>
</evidence>
<evidence type="ECO:0000313" key="8">
    <source>
        <dbReference type="Proteomes" id="UP001363035"/>
    </source>
</evidence>
<evidence type="ECO:0000256" key="4">
    <source>
        <dbReference type="ARBA" id="ARBA00023015"/>
    </source>
</evidence>
<evidence type="ECO:0000256" key="5">
    <source>
        <dbReference type="ARBA" id="ARBA00023163"/>
    </source>
</evidence>
<keyword evidence="2" id="KW-0889">Transcription antitermination</keyword>
<reference evidence="7 8" key="1">
    <citation type="submission" date="2024-01" db="EMBL/GenBank/DDBJ databases">
        <title>Sphingobacterium tenebrionis sp. nov., a novel endophyte isolated from tenebrio molitor intestines.</title>
        <authorList>
            <person name="Zhang C."/>
        </authorList>
    </citation>
    <scope>NUCLEOTIDE SEQUENCE [LARGE SCALE GENOMIC DNA]</scope>
    <source>
        <strain evidence="7 8">PU5-4</strain>
    </source>
</reference>